<evidence type="ECO:0000256" key="3">
    <source>
        <dbReference type="ARBA" id="ARBA00022448"/>
    </source>
</evidence>
<dbReference type="PANTHER" id="PTHR18966">
    <property type="entry name" value="IONOTROPIC GLUTAMATE RECEPTOR"/>
    <property type="match status" value="1"/>
</dbReference>
<feature type="chain" id="PRO_5008898264" description="Ionotropic glutamate receptor C-terminal domain-containing protein" evidence="14">
    <location>
        <begin position="29"/>
        <end position="1029"/>
    </location>
</feature>
<feature type="region of interest" description="Disordered" evidence="12">
    <location>
        <begin position="1005"/>
        <end position="1029"/>
    </location>
</feature>
<dbReference type="InterPro" id="IPR001320">
    <property type="entry name" value="Iontro_rcpt_C"/>
</dbReference>
<dbReference type="InterPro" id="IPR019594">
    <property type="entry name" value="Glu/Gly-bd"/>
</dbReference>
<dbReference type="Gene3D" id="3.40.190.10">
    <property type="entry name" value="Periplasmic binding protein-like II"/>
    <property type="match status" value="3"/>
</dbReference>
<keyword evidence="9" id="KW-0325">Glycoprotein</keyword>
<keyword evidence="3" id="KW-0813">Transport</keyword>
<dbReference type="SUPFAM" id="SSF53850">
    <property type="entry name" value="Periplasmic binding protein-like II"/>
    <property type="match status" value="1"/>
</dbReference>
<gene>
    <name evidence="17" type="primary">RvY_07557</name>
    <name evidence="17" type="synonym">RvY_07557.1</name>
    <name evidence="17" type="ORF">RvY_07557-1</name>
</gene>
<feature type="domain" description="Ionotropic glutamate receptor C-terminal" evidence="15">
    <location>
        <begin position="460"/>
        <end position="895"/>
    </location>
</feature>
<dbReference type="FunFam" id="3.40.190.10:FF:000142">
    <property type="entry name" value="Ionotropic receptor 25a"/>
    <property type="match status" value="1"/>
</dbReference>
<dbReference type="GO" id="GO:0016020">
    <property type="term" value="C:membrane"/>
    <property type="evidence" value="ECO:0007669"/>
    <property type="project" value="UniProtKB-SubCell"/>
</dbReference>
<dbReference type="SUPFAM" id="SSF81324">
    <property type="entry name" value="Voltage-gated potassium channels"/>
    <property type="match status" value="1"/>
</dbReference>
<keyword evidence="6" id="KW-0406">Ion transport</keyword>
<keyword evidence="4 13" id="KW-0812">Transmembrane</keyword>
<evidence type="ECO:0000256" key="14">
    <source>
        <dbReference type="SAM" id="SignalP"/>
    </source>
</evidence>
<comment type="subcellular location">
    <subcellularLocation>
        <location evidence="1">Membrane</location>
        <topology evidence="1">Multi-pass membrane protein</topology>
    </subcellularLocation>
</comment>
<dbReference type="Pfam" id="PF10613">
    <property type="entry name" value="Lig_chan-Glu_bd"/>
    <property type="match status" value="1"/>
</dbReference>
<keyword evidence="10" id="KW-1071">Ligand-gated ion channel</keyword>
<dbReference type="Pfam" id="PF00060">
    <property type="entry name" value="Lig_chan"/>
    <property type="match status" value="1"/>
</dbReference>
<name>A0A1D1VC25_RAMVA</name>
<dbReference type="SMART" id="SM00918">
    <property type="entry name" value="Lig_chan-Glu_bd"/>
    <property type="match status" value="1"/>
</dbReference>
<feature type="transmembrane region" description="Helical" evidence="13">
    <location>
        <begin position="692"/>
        <end position="713"/>
    </location>
</feature>
<feature type="domain" description="Ionotropic glutamate receptor L-glutamate and glycine-binding" evidence="16">
    <location>
        <begin position="470"/>
        <end position="529"/>
    </location>
</feature>
<comment type="caution">
    <text evidence="17">The sequence shown here is derived from an EMBL/GenBank/DDBJ whole genome shotgun (WGS) entry which is preliminary data.</text>
</comment>
<dbReference type="EMBL" id="BDGG01000003">
    <property type="protein sequence ID" value="GAU96058.1"/>
    <property type="molecule type" value="Genomic_DNA"/>
</dbReference>
<dbReference type="FunFam" id="1.10.287.70:FF:000143">
    <property type="entry name" value="Probable glutamate receptor"/>
    <property type="match status" value="1"/>
</dbReference>
<dbReference type="Proteomes" id="UP000186922">
    <property type="component" value="Unassembled WGS sequence"/>
</dbReference>
<evidence type="ECO:0000256" key="9">
    <source>
        <dbReference type="ARBA" id="ARBA00023180"/>
    </source>
</evidence>
<keyword evidence="5 13" id="KW-1133">Transmembrane helix</keyword>
<organism evidence="17 18">
    <name type="scientific">Ramazzottius varieornatus</name>
    <name type="common">Water bear</name>
    <name type="synonym">Tardigrade</name>
    <dbReference type="NCBI Taxonomy" id="947166"/>
    <lineage>
        <taxon>Eukaryota</taxon>
        <taxon>Metazoa</taxon>
        <taxon>Ecdysozoa</taxon>
        <taxon>Tardigrada</taxon>
        <taxon>Eutardigrada</taxon>
        <taxon>Parachela</taxon>
        <taxon>Hypsibioidea</taxon>
        <taxon>Ramazzottiidae</taxon>
        <taxon>Ramazzottius</taxon>
    </lineage>
</organism>
<evidence type="ECO:0000313" key="18">
    <source>
        <dbReference type="Proteomes" id="UP000186922"/>
    </source>
</evidence>
<evidence type="ECO:0000313" key="17">
    <source>
        <dbReference type="EMBL" id="GAU96058.1"/>
    </source>
</evidence>
<evidence type="ECO:0000256" key="10">
    <source>
        <dbReference type="ARBA" id="ARBA00023286"/>
    </source>
</evidence>
<proteinExistence type="inferred from homology"/>
<evidence type="ECO:0000256" key="2">
    <source>
        <dbReference type="ARBA" id="ARBA00008685"/>
    </source>
</evidence>
<keyword evidence="11" id="KW-0407">Ion channel</keyword>
<dbReference type="Gene3D" id="1.10.287.70">
    <property type="match status" value="1"/>
</dbReference>
<evidence type="ECO:0000256" key="5">
    <source>
        <dbReference type="ARBA" id="ARBA00022989"/>
    </source>
</evidence>
<evidence type="ECO:0000256" key="13">
    <source>
        <dbReference type="SAM" id="Phobius"/>
    </source>
</evidence>
<dbReference type="SMART" id="SM00079">
    <property type="entry name" value="PBPe"/>
    <property type="match status" value="1"/>
</dbReference>
<evidence type="ECO:0000256" key="4">
    <source>
        <dbReference type="ARBA" id="ARBA00022692"/>
    </source>
</evidence>
<dbReference type="GO" id="GO:0015276">
    <property type="term" value="F:ligand-gated monoatomic ion channel activity"/>
    <property type="evidence" value="ECO:0007669"/>
    <property type="project" value="InterPro"/>
</dbReference>
<dbReference type="CDD" id="cd13717">
    <property type="entry name" value="PBP2_iGluR_putative"/>
    <property type="match status" value="1"/>
</dbReference>
<evidence type="ECO:0000256" key="8">
    <source>
        <dbReference type="ARBA" id="ARBA00023170"/>
    </source>
</evidence>
<evidence type="ECO:0000256" key="1">
    <source>
        <dbReference type="ARBA" id="ARBA00004141"/>
    </source>
</evidence>
<comment type="similarity">
    <text evidence="2">Belongs to the glutamate-gated ion channel (TC 1.A.10.1) family.</text>
</comment>
<dbReference type="STRING" id="947166.A0A1D1VC25"/>
<evidence type="ECO:0000259" key="16">
    <source>
        <dbReference type="SMART" id="SM00918"/>
    </source>
</evidence>
<sequence length="1029" mass="116047">MDQHKLWFSGLVLRVALFAILPLGQVSGTVATTGGKNAKIVIVADARHPVYGSYAQIAIDFINQEQSLSIEPNPQGPRFLLQHATVEVAHNDSDATFTQVCSSYNTAWSDSRPHLLLDITATPLISATVKSFAKFTATPSASLLCCMVEERFEGVFTGQDFNDHLVFDPPSKVWIRSIRDFVQHENMTSAAIVLDRSFVIDKNQRMLLANLPCKHLMTYLEFQDTEVINAFLTKMRSVGIQNYFVVAEIGAAGRFIDQAFRLGVMVLRQRPNFFVLTKNTENVECPQCSEAKLIKLKPQIANSPIKEEVLAFAQSRLGNDNGTSHSNFSQVDFLYIFDTVQAIVTSLLQTNIDSRKPAVSCETRYTGVKSTKPSEATTATATKNLSWFFETEHQGGILGSILSRNEKSNMIVDAKLDIEEQTITFTDTRITQQLGTWSHRNGLMDPKGKGRFPRAVTSSALRVAVVVQEPFIIRTKNETTPYKGYLIDLMQKIANELQIQYELYEVPDQQFGAMDDNGEWNGLIRELVDKKADIGLAPLSVMAERENVVDFTVPYFDLVGITILMKKPNQEQSLFKFVTVLEAPVWASIFGAYLVTSLLMFAFDRLSPYSYRNLKAKEREKSNQQVVTEVVAVDVKVADLPTEGTKRESENTDEYGTRIFTLKESLWFCMTSLTPQGGGEAPRNLSGRLVAATWWMFGFIIIASYTANLAAFLTVSRLEQPVGGLDDLMKQYGIRYGPVENSATETYFKRMWKIEERFYEIWRDMSLNESMSEKERAELAVWDYPVSDKYTKLWLTMKDFPRPKTTEEGIEWVKATNTTESGEKDGFALIGDAATLQYTANLDCDLNLVGEEFSRKPYALAVQEGSPLRDQLSGVILKLLNQRELELMKEQWWQMDKQKACGSGENENEGISIQNIGGVFILVLAGTVLACIMLAFEYYWYKRRLVREFPQVSQKIEMTTVGSVQNINYPTPISPSISNRSHNVFSETAIDKKGVDNKAFERRESNIAKEIRQRKQPNQVKPDETEAAD</sequence>
<feature type="transmembrane region" description="Helical" evidence="13">
    <location>
        <begin position="916"/>
        <end position="941"/>
    </location>
</feature>
<accession>A0A1D1VC25</accession>
<reference evidence="17 18" key="1">
    <citation type="journal article" date="2016" name="Nat. Commun.">
        <title>Extremotolerant tardigrade genome and improved radiotolerance of human cultured cells by tardigrade-unique protein.</title>
        <authorList>
            <person name="Hashimoto T."/>
            <person name="Horikawa D.D."/>
            <person name="Saito Y."/>
            <person name="Kuwahara H."/>
            <person name="Kozuka-Hata H."/>
            <person name="Shin-I T."/>
            <person name="Minakuchi Y."/>
            <person name="Ohishi K."/>
            <person name="Motoyama A."/>
            <person name="Aizu T."/>
            <person name="Enomoto A."/>
            <person name="Kondo K."/>
            <person name="Tanaka S."/>
            <person name="Hara Y."/>
            <person name="Koshikawa S."/>
            <person name="Sagara H."/>
            <person name="Miura T."/>
            <person name="Yokobori S."/>
            <person name="Miyagawa K."/>
            <person name="Suzuki Y."/>
            <person name="Kubo T."/>
            <person name="Oyama M."/>
            <person name="Kohara Y."/>
            <person name="Fujiyama A."/>
            <person name="Arakawa K."/>
            <person name="Katayama T."/>
            <person name="Toyoda A."/>
            <person name="Kunieda T."/>
        </authorList>
    </citation>
    <scope>NUCLEOTIDE SEQUENCE [LARGE SCALE GENOMIC DNA]</scope>
    <source>
        <strain evidence="17 18">YOKOZUNA-1</strain>
    </source>
</reference>
<evidence type="ECO:0000256" key="11">
    <source>
        <dbReference type="ARBA" id="ARBA00023303"/>
    </source>
</evidence>
<evidence type="ECO:0008006" key="19">
    <source>
        <dbReference type="Google" id="ProtNLM"/>
    </source>
</evidence>
<keyword evidence="18" id="KW-1185">Reference proteome</keyword>
<feature type="transmembrane region" description="Helical" evidence="13">
    <location>
        <begin position="583"/>
        <end position="603"/>
    </location>
</feature>
<evidence type="ECO:0000256" key="6">
    <source>
        <dbReference type="ARBA" id="ARBA00023065"/>
    </source>
</evidence>
<keyword evidence="14" id="KW-0732">Signal</keyword>
<keyword evidence="8" id="KW-0675">Receptor</keyword>
<protein>
    <recommendedName>
        <fullName evidence="19">Ionotropic glutamate receptor C-terminal domain-containing protein</fullName>
    </recommendedName>
</protein>
<dbReference type="InterPro" id="IPR015683">
    <property type="entry name" value="Ionotropic_Glu_rcpt"/>
</dbReference>
<feature type="signal peptide" evidence="14">
    <location>
        <begin position="1"/>
        <end position="28"/>
    </location>
</feature>
<keyword evidence="7 13" id="KW-0472">Membrane</keyword>
<evidence type="ECO:0000259" key="15">
    <source>
        <dbReference type="SMART" id="SM00079"/>
    </source>
</evidence>
<evidence type="ECO:0000256" key="7">
    <source>
        <dbReference type="ARBA" id="ARBA00023136"/>
    </source>
</evidence>
<dbReference type="OrthoDB" id="5984008at2759"/>
<evidence type="ECO:0000256" key="12">
    <source>
        <dbReference type="SAM" id="MobiDB-lite"/>
    </source>
</evidence>
<dbReference type="AlphaFoldDB" id="A0A1D1VC25"/>